<evidence type="ECO:0000313" key="2">
    <source>
        <dbReference type="EMBL" id="CAH0405314.1"/>
    </source>
</evidence>
<feature type="transmembrane region" description="Helical" evidence="1">
    <location>
        <begin position="51"/>
        <end position="79"/>
    </location>
</feature>
<evidence type="ECO:0000256" key="1">
    <source>
        <dbReference type="SAM" id="Phobius"/>
    </source>
</evidence>
<keyword evidence="3" id="KW-1185">Reference proteome</keyword>
<dbReference type="Proteomes" id="UP001153292">
    <property type="component" value="Chromosome 4"/>
</dbReference>
<evidence type="ECO:0000313" key="3">
    <source>
        <dbReference type="Proteomes" id="UP001153292"/>
    </source>
</evidence>
<organism evidence="2 3">
    <name type="scientific">Chilo suppressalis</name>
    <name type="common">Asiatic rice borer moth</name>
    <dbReference type="NCBI Taxonomy" id="168631"/>
    <lineage>
        <taxon>Eukaryota</taxon>
        <taxon>Metazoa</taxon>
        <taxon>Ecdysozoa</taxon>
        <taxon>Arthropoda</taxon>
        <taxon>Hexapoda</taxon>
        <taxon>Insecta</taxon>
        <taxon>Pterygota</taxon>
        <taxon>Neoptera</taxon>
        <taxon>Endopterygota</taxon>
        <taxon>Lepidoptera</taxon>
        <taxon>Glossata</taxon>
        <taxon>Ditrysia</taxon>
        <taxon>Pyraloidea</taxon>
        <taxon>Crambidae</taxon>
        <taxon>Crambinae</taxon>
        <taxon>Chilo</taxon>
    </lineage>
</organism>
<accession>A0ABN8B731</accession>
<sequence length="150" mass="17674">MKPYLRANKLFMIELRSASRLGRLRLFAQEFARDVHSLWRYGAPFPTFLKLIGTLFLCLLVVMPLLYPVFIIFITYFTFEGLYLSWRLNEPWRFLPTTIMQRALSVSFRTCNPMDVWKVREVLTRGILLLHSLATSVDYLCVMQGLLEET</sequence>
<gene>
    <name evidence="2" type="ORF">CHILSU_LOCUS8674</name>
</gene>
<keyword evidence="1" id="KW-1133">Transmembrane helix</keyword>
<evidence type="ECO:0008006" key="4">
    <source>
        <dbReference type="Google" id="ProtNLM"/>
    </source>
</evidence>
<name>A0ABN8B731_CHISP</name>
<keyword evidence="1" id="KW-0472">Membrane</keyword>
<protein>
    <recommendedName>
        <fullName evidence="4">Autophagy-related protein 9</fullName>
    </recommendedName>
</protein>
<dbReference type="EMBL" id="OU963897">
    <property type="protein sequence ID" value="CAH0405314.1"/>
    <property type="molecule type" value="Genomic_DNA"/>
</dbReference>
<reference evidence="2" key="1">
    <citation type="submission" date="2021-12" db="EMBL/GenBank/DDBJ databases">
        <authorList>
            <person name="King R."/>
        </authorList>
    </citation>
    <scope>NUCLEOTIDE SEQUENCE</scope>
</reference>
<proteinExistence type="predicted"/>
<keyword evidence="1" id="KW-0812">Transmembrane</keyword>